<comment type="similarity">
    <text evidence="1">Belongs to the universal stress protein A family.</text>
</comment>
<keyword evidence="4" id="KW-1185">Reference proteome</keyword>
<evidence type="ECO:0000256" key="1">
    <source>
        <dbReference type="ARBA" id="ARBA00008791"/>
    </source>
</evidence>
<dbReference type="PANTHER" id="PTHR46268:SF24">
    <property type="entry name" value="UNIVERSAL STRESS PROTEIN"/>
    <property type="match status" value="1"/>
</dbReference>
<dbReference type="SUPFAM" id="SSF52402">
    <property type="entry name" value="Adenine nucleotide alpha hydrolases-like"/>
    <property type="match status" value="1"/>
</dbReference>
<sequence length="142" mass="15219">MPDSLLVPVDGSPLARRAVRYAVENFPGASVTTLHVIDPVDSIVAAEAGGLPVADGWYERARERAAEIHEEARGIADEHGVELATATTVGRPARAILDYAEDHDVDLILLGSHGREGIERALLGSVAERVVRDGRRPVTVVR</sequence>
<dbReference type="InterPro" id="IPR006016">
    <property type="entry name" value="UspA"/>
</dbReference>
<evidence type="ECO:0000313" key="4">
    <source>
        <dbReference type="Proteomes" id="UP001596398"/>
    </source>
</evidence>
<dbReference type="AlphaFoldDB" id="A0ABD5ZQ32"/>
<evidence type="ECO:0000259" key="2">
    <source>
        <dbReference type="Pfam" id="PF00582"/>
    </source>
</evidence>
<dbReference type="Gene3D" id="3.40.50.620">
    <property type="entry name" value="HUPs"/>
    <property type="match status" value="1"/>
</dbReference>
<reference evidence="3 4" key="1">
    <citation type="journal article" date="2019" name="Int. J. Syst. Evol. Microbiol.">
        <title>The Global Catalogue of Microorganisms (GCM) 10K type strain sequencing project: providing services to taxonomists for standard genome sequencing and annotation.</title>
        <authorList>
            <consortium name="The Broad Institute Genomics Platform"/>
            <consortium name="The Broad Institute Genome Sequencing Center for Infectious Disease"/>
            <person name="Wu L."/>
            <person name="Ma J."/>
        </authorList>
    </citation>
    <scope>NUCLEOTIDE SEQUENCE [LARGE SCALE GENOMIC DNA]</scope>
    <source>
        <strain evidence="3 4">DT85</strain>
    </source>
</reference>
<dbReference type="EMBL" id="JBHTAP010000001">
    <property type="protein sequence ID" value="MFC7235639.1"/>
    <property type="molecule type" value="Genomic_DNA"/>
</dbReference>
<gene>
    <name evidence="3" type="ORF">ACFQJ4_09970</name>
</gene>
<feature type="domain" description="UspA" evidence="2">
    <location>
        <begin position="3"/>
        <end position="142"/>
    </location>
</feature>
<dbReference type="RefSeq" id="WP_276233776.1">
    <property type="nucleotide sequence ID" value="NZ_CP119802.1"/>
</dbReference>
<dbReference type="GeneID" id="79267336"/>
<organism evidence="3 4">
    <name type="scientific">Halosegnis marinus</name>
    <dbReference type="NCBI Taxonomy" id="3034023"/>
    <lineage>
        <taxon>Archaea</taxon>
        <taxon>Methanobacteriati</taxon>
        <taxon>Methanobacteriota</taxon>
        <taxon>Stenosarchaea group</taxon>
        <taxon>Halobacteria</taxon>
        <taxon>Halobacteriales</taxon>
        <taxon>Natronomonadaceae</taxon>
        <taxon>Halosegnis</taxon>
    </lineage>
</organism>
<accession>A0ABD5ZQ32</accession>
<dbReference type="PRINTS" id="PR01438">
    <property type="entry name" value="UNVRSLSTRESS"/>
</dbReference>
<proteinExistence type="inferred from homology"/>
<dbReference type="Proteomes" id="UP001596398">
    <property type="component" value="Unassembled WGS sequence"/>
</dbReference>
<evidence type="ECO:0000313" key="3">
    <source>
        <dbReference type="EMBL" id="MFC7235639.1"/>
    </source>
</evidence>
<name>A0ABD5ZQ32_9EURY</name>
<dbReference type="InterPro" id="IPR006015">
    <property type="entry name" value="Universal_stress_UspA"/>
</dbReference>
<dbReference type="InterPro" id="IPR014729">
    <property type="entry name" value="Rossmann-like_a/b/a_fold"/>
</dbReference>
<dbReference type="CDD" id="cd00293">
    <property type="entry name" value="USP-like"/>
    <property type="match status" value="1"/>
</dbReference>
<protein>
    <submittedName>
        <fullName evidence="3">Universal stress protein</fullName>
    </submittedName>
</protein>
<dbReference type="Pfam" id="PF00582">
    <property type="entry name" value="Usp"/>
    <property type="match status" value="1"/>
</dbReference>
<dbReference type="PANTHER" id="PTHR46268">
    <property type="entry name" value="STRESS RESPONSE PROTEIN NHAX"/>
    <property type="match status" value="1"/>
</dbReference>
<comment type="caution">
    <text evidence="3">The sequence shown here is derived from an EMBL/GenBank/DDBJ whole genome shotgun (WGS) entry which is preliminary data.</text>
</comment>